<dbReference type="RefSeq" id="WP_148732142.1">
    <property type="nucleotide sequence ID" value="NZ_VSSB01000001.1"/>
</dbReference>
<dbReference type="EMBL" id="VSSB01000001">
    <property type="protein sequence ID" value="TYL52680.1"/>
    <property type="molecule type" value="Genomic_DNA"/>
</dbReference>
<evidence type="ECO:0000313" key="3">
    <source>
        <dbReference type="EMBL" id="TYL52680.1"/>
    </source>
</evidence>
<reference evidence="3 4" key="1">
    <citation type="submission" date="2019-08" db="EMBL/GenBank/DDBJ databases">
        <authorList>
            <person name="Hu J."/>
        </authorList>
    </citation>
    <scope>NUCLEOTIDE SEQUENCE [LARGE SCALE GENOMIC DNA]</scope>
    <source>
        <strain evidence="3 4">NEAU-184</strain>
    </source>
</reference>
<proteinExistence type="predicted"/>
<evidence type="ECO:0000256" key="1">
    <source>
        <dbReference type="SAM" id="MobiDB-lite"/>
    </source>
</evidence>
<keyword evidence="2" id="KW-0472">Membrane</keyword>
<dbReference type="Proteomes" id="UP000325243">
    <property type="component" value="Unassembled WGS sequence"/>
</dbReference>
<evidence type="ECO:0000313" key="4">
    <source>
        <dbReference type="Proteomes" id="UP000325243"/>
    </source>
</evidence>
<dbReference type="AlphaFoldDB" id="A0A5S4V7Z3"/>
<sequence length="270" mass="28589">MAVDTRDRVRRRRTTVVGVSAAIAIAAVVAITAVGGRAGASGDLRSDRDPSDAPPGAAAEQGPVGIVDAWAAFHQGWVLVYADGRVLRYADSGATLYGERTRDLLLERRLSADGLARLRTGELSAADFGVVLPALMPDDVWADPAFRPFVPSAYAACAWEGGDGPRGWMNVAGVLDDLPGAAQSILRGTQREFAGYAFDAFQVPHELLGPVTCFGVSPEAAEVVVGMSEHPSDRYRAEGDLLTFPSRHGEPISLVILPVMPHGQFVIWGG</sequence>
<gene>
    <name evidence="3" type="ORF">FYC51_02720</name>
</gene>
<evidence type="ECO:0000256" key="2">
    <source>
        <dbReference type="SAM" id="Phobius"/>
    </source>
</evidence>
<name>A0A5S4V7Z3_9MICO</name>
<keyword evidence="2" id="KW-1133">Transmembrane helix</keyword>
<accession>A0A5S4V7Z3</accession>
<protein>
    <submittedName>
        <fullName evidence="3">Uncharacterized protein</fullName>
    </submittedName>
</protein>
<comment type="caution">
    <text evidence="3">The sequence shown here is derived from an EMBL/GenBank/DDBJ whole genome shotgun (WGS) entry which is preliminary data.</text>
</comment>
<keyword evidence="2" id="KW-0812">Transmembrane</keyword>
<feature type="region of interest" description="Disordered" evidence="1">
    <location>
        <begin position="41"/>
        <end position="60"/>
    </location>
</feature>
<feature type="transmembrane region" description="Helical" evidence="2">
    <location>
        <begin position="16"/>
        <end position="36"/>
    </location>
</feature>
<keyword evidence="4" id="KW-1185">Reference proteome</keyword>
<organism evidence="3 4">
    <name type="scientific">Agromyces mariniharenae</name>
    <dbReference type="NCBI Taxonomy" id="2604423"/>
    <lineage>
        <taxon>Bacteria</taxon>
        <taxon>Bacillati</taxon>
        <taxon>Actinomycetota</taxon>
        <taxon>Actinomycetes</taxon>
        <taxon>Micrococcales</taxon>
        <taxon>Microbacteriaceae</taxon>
        <taxon>Agromyces</taxon>
    </lineage>
</organism>